<geneLocation type="plasmid" evidence="1">
    <name>pDson03</name>
</geneLocation>
<sequence length="325" mass="33730">MLVSGSVRKEFKGYSAGIQVGMHYDTHQQVVESFRLADGSTDWAFGGQHTGYAMTVMQDDTTQSHINDLAATGTRVFGAGYVNASPLRGITSVYTAGGVLDKSFSGDGAYGFSIPNASGGTSLGSVTMMNARPLMVGWARQDGRMRVLLARFTEDGLLDPTFGGGDGLKGLQFGVGDSAASAVRYNAVSTRVALAGRSADAAAKWSFAVARLRPDGSPDPAFSTDGLVTTSFSTGADNATSVLITDSGQVYAGGYTTRPDGTRDFALAKYTAAGTLDATFGAGGKTTIDMMSRDDLIRAMAFQTDGTLIVAGDSGTRGILGFVFP</sequence>
<dbReference type="InterPro" id="IPR013431">
    <property type="entry name" value="Delta_60_rpt"/>
</dbReference>
<keyword evidence="1" id="KW-0614">Plasmid</keyword>
<reference evidence="1" key="1">
    <citation type="submission" date="2024-06" db="EMBL/GenBank/DDBJ databases">
        <title>Draft Genome Sequence of Deinococcus sonorensis Type Strain KR-87, a Biofilm Producing Representative of the Genus Deinococcus.</title>
        <authorList>
            <person name="Boren L.S."/>
            <person name="Grosso R.A."/>
            <person name="Hugenberg-Cox A.N."/>
            <person name="Hill J.T.E."/>
            <person name="Albert C.M."/>
            <person name="Tuohy J.M."/>
        </authorList>
    </citation>
    <scope>NUCLEOTIDE SEQUENCE</scope>
    <source>
        <strain evidence="1">KR-87</strain>
        <plasmid evidence="1">pDson03</plasmid>
    </source>
</reference>
<gene>
    <name evidence="1" type="ORF">ABOD76_05105</name>
</gene>
<dbReference type="Gene3D" id="2.80.10.50">
    <property type="match status" value="1"/>
</dbReference>
<dbReference type="RefSeq" id="WP_350242064.1">
    <property type="nucleotide sequence ID" value="NZ_CP158298.1"/>
</dbReference>
<protein>
    <recommendedName>
        <fullName evidence="2">PKD domain-containing protein</fullName>
    </recommendedName>
</protein>
<accession>A0AAU7U7P0</accession>
<dbReference type="AlphaFoldDB" id="A0AAU7U7P0"/>
<name>A0AAU7U7P0_9DEIO</name>
<dbReference type="NCBIfam" id="TIGR02608">
    <property type="entry name" value="delta_60_rpt"/>
    <property type="match status" value="3"/>
</dbReference>
<evidence type="ECO:0008006" key="2">
    <source>
        <dbReference type="Google" id="ProtNLM"/>
    </source>
</evidence>
<evidence type="ECO:0000313" key="1">
    <source>
        <dbReference type="EMBL" id="XBV84068.1"/>
    </source>
</evidence>
<dbReference type="EMBL" id="CP158298">
    <property type="protein sequence ID" value="XBV84068.1"/>
    <property type="molecule type" value="Genomic_DNA"/>
</dbReference>
<proteinExistence type="predicted"/>
<dbReference type="Pfam" id="PF17164">
    <property type="entry name" value="DUF5122"/>
    <property type="match status" value="3"/>
</dbReference>
<dbReference type="KEGG" id="dsc:ABOD76_05105"/>
<organism evidence="1">
    <name type="scientific">Deinococcus sonorensis KR-87</name>
    <dbReference type="NCBI Taxonomy" id="694439"/>
    <lineage>
        <taxon>Bacteria</taxon>
        <taxon>Thermotogati</taxon>
        <taxon>Deinococcota</taxon>
        <taxon>Deinococci</taxon>
        <taxon>Deinococcales</taxon>
        <taxon>Deinococcaceae</taxon>
        <taxon>Deinococcus</taxon>
    </lineage>
</organism>